<feature type="DNA-binding region" description="H-T-H motif" evidence="2">
    <location>
        <begin position="38"/>
        <end position="57"/>
    </location>
</feature>
<accession>A0A2D0NB35</accession>
<dbReference type="InterPro" id="IPR009057">
    <property type="entry name" value="Homeodomain-like_sf"/>
</dbReference>
<reference evidence="4 5" key="1">
    <citation type="submission" date="2017-10" db="EMBL/GenBank/DDBJ databases">
        <title>The draft genome sequence of Lewinella nigricans NBRC 102662.</title>
        <authorList>
            <person name="Wang K."/>
        </authorList>
    </citation>
    <scope>NUCLEOTIDE SEQUENCE [LARGE SCALE GENOMIC DNA]</scope>
    <source>
        <strain evidence="4 5">NBRC 102662</strain>
    </source>
</reference>
<evidence type="ECO:0000313" key="5">
    <source>
        <dbReference type="Proteomes" id="UP000223913"/>
    </source>
</evidence>
<keyword evidence="5" id="KW-1185">Reference proteome</keyword>
<dbReference type="EMBL" id="PDUD01000021">
    <property type="protein sequence ID" value="PHN05606.1"/>
    <property type="molecule type" value="Genomic_DNA"/>
</dbReference>
<dbReference type="PROSITE" id="PS50977">
    <property type="entry name" value="HTH_TETR_2"/>
    <property type="match status" value="1"/>
</dbReference>
<proteinExistence type="predicted"/>
<dbReference type="Pfam" id="PF00440">
    <property type="entry name" value="TetR_N"/>
    <property type="match status" value="1"/>
</dbReference>
<name>A0A2D0NB35_FLAN2</name>
<sequence length="192" mass="22767">MIRYTLHIHYRTVARLSKEDWLDEGFKLLSEFAQNKLRIAFLCERLGVTRGSFYHHFDSIDNYVEELMRAWEKQNTLDAIAAAEAGISPMERMELLNRKVVQSNQKIEAAIRSWSFYQDVVKLHLTLVDDIRLEFLVRIFRDMGMEQSLAEKQAKLDYAVLIGMQQLYPDISAREMEELWEVYRPDWSRDKA</sequence>
<keyword evidence="1 2" id="KW-0238">DNA-binding</keyword>
<organism evidence="4 5">
    <name type="scientific">Flavilitoribacter nigricans (strain ATCC 23147 / DSM 23189 / NBRC 102662 / NCIMB 1420 / SS-2)</name>
    <name type="common">Lewinella nigricans</name>
    <dbReference type="NCBI Taxonomy" id="1122177"/>
    <lineage>
        <taxon>Bacteria</taxon>
        <taxon>Pseudomonadati</taxon>
        <taxon>Bacteroidota</taxon>
        <taxon>Saprospiria</taxon>
        <taxon>Saprospirales</taxon>
        <taxon>Lewinellaceae</taxon>
        <taxon>Flavilitoribacter</taxon>
    </lineage>
</organism>
<dbReference type="SUPFAM" id="SSF46689">
    <property type="entry name" value="Homeodomain-like"/>
    <property type="match status" value="1"/>
</dbReference>
<comment type="caution">
    <text evidence="4">The sequence shown here is derived from an EMBL/GenBank/DDBJ whole genome shotgun (WGS) entry which is preliminary data.</text>
</comment>
<dbReference type="Gene3D" id="1.10.357.10">
    <property type="entry name" value="Tetracycline Repressor, domain 2"/>
    <property type="match status" value="1"/>
</dbReference>
<protein>
    <recommendedName>
        <fullName evidence="3">HTH tetR-type domain-containing protein</fullName>
    </recommendedName>
</protein>
<dbReference type="AlphaFoldDB" id="A0A2D0NB35"/>
<dbReference type="GO" id="GO:0003677">
    <property type="term" value="F:DNA binding"/>
    <property type="evidence" value="ECO:0007669"/>
    <property type="project" value="UniProtKB-UniRule"/>
</dbReference>
<feature type="domain" description="HTH tetR-type" evidence="3">
    <location>
        <begin position="15"/>
        <end position="75"/>
    </location>
</feature>
<evidence type="ECO:0000256" key="2">
    <source>
        <dbReference type="PROSITE-ProRule" id="PRU00335"/>
    </source>
</evidence>
<gene>
    <name evidence="4" type="ORF">CRP01_16600</name>
</gene>
<dbReference type="OrthoDB" id="9798857at2"/>
<dbReference type="InterPro" id="IPR001647">
    <property type="entry name" value="HTH_TetR"/>
</dbReference>
<dbReference type="Proteomes" id="UP000223913">
    <property type="component" value="Unassembled WGS sequence"/>
</dbReference>
<evidence type="ECO:0000256" key="1">
    <source>
        <dbReference type="ARBA" id="ARBA00023125"/>
    </source>
</evidence>
<evidence type="ECO:0000259" key="3">
    <source>
        <dbReference type="PROSITE" id="PS50977"/>
    </source>
</evidence>
<evidence type="ECO:0000313" key="4">
    <source>
        <dbReference type="EMBL" id="PHN05606.1"/>
    </source>
</evidence>